<feature type="transmembrane region" description="Helical" evidence="9">
    <location>
        <begin position="155"/>
        <end position="175"/>
    </location>
</feature>
<keyword evidence="12" id="KW-1185">Reference proteome</keyword>
<keyword evidence="8 9" id="KW-0472">Membrane</keyword>
<evidence type="ECO:0000256" key="3">
    <source>
        <dbReference type="ARBA" id="ARBA00022448"/>
    </source>
</evidence>
<keyword evidence="7" id="KW-0625">Polysaccharide transport</keyword>
<keyword evidence="3 9" id="KW-0813">Transport</keyword>
<accession>A0A2N5XS28</accession>
<feature type="transmembrane region" description="Helical" evidence="9">
    <location>
        <begin position="75"/>
        <end position="97"/>
    </location>
</feature>
<dbReference type="PROSITE" id="PS51012">
    <property type="entry name" value="ABC_TM2"/>
    <property type="match status" value="1"/>
</dbReference>
<keyword evidence="7" id="KW-0762">Sugar transport</keyword>
<feature type="transmembrane region" description="Helical" evidence="9">
    <location>
        <begin position="37"/>
        <end position="63"/>
    </location>
</feature>
<evidence type="ECO:0000256" key="1">
    <source>
        <dbReference type="ARBA" id="ARBA00004651"/>
    </source>
</evidence>
<dbReference type="InterPro" id="IPR047817">
    <property type="entry name" value="ABC2_TM_bact-type"/>
</dbReference>
<evidence type="ECO:0000256" key="8">
    <source>
        <dbReference type="ARBA" id="ARBA00023136"/>
    </source>
</evidence>
<sequence>MGGRFNSGCLLPLVKQIVKSRRLIGAMAIRDFKTRHVGTFGGIIWAIIQPLALVTVFYFVFAIGFRVQSPEKTPFILWFVAGQVVWTLFSDNLISIVSSITSNAHFIKKTIFPSEIFAVIKVVSGTMSHLIFLSILVLVMIFFKIPFHIERILVLYYYFGMVVFMLGLGWLLSALEPFFRDISQALGVVLNIWFWVTPIVWPEQIIPERYHWVLDYNPIYYLVTGYRQSLIYDEVIWPDLWQTAYFWGVTTVLFATGVFVFNRLKTEFADVI</sequence>
<comment type="caution">
    <text evidence="11">The sequence shown here is derived from an EMBL/GenBank/DDBJ whole genome shotgun (WGS) entry which is preliminary data.</text>
</comment>
<dbReference type="GO" id="GO:0140359">
    <property type="term" value="F:ABC-type transporter activity"/>
    <property type="evidence" value="ECO:0007669"/>
    <property type="project" value="InterPro"/>
</dbReference>
<feature type="transmembrane region" description="Helical" evidence="9">
    <location>
        <begin position="118"/>
        <end position="143"/>
    </location>
</feature>
<organism evidence="11 12">
    <name type="scientific">Cohaesibacter celericrescens</name>
    <dbReference type="NCBI Taxonomy" id="2067669"/>
    <lineage>
        <taxon>Bacteria</taxon>
        <taxon>Pseudomonadati</taxon>
        <taxon>Pseudomonadota</taxon>
        <taxon>Alphaproteobacteria</taxon>
        <taxon>Hyphomicrobiales</taxon>
        <taxon>Cohaesibacteraceae</taxon>
    </lineage>
</organism>
<dbReference type="GO" id="GO:0015920">
    <property type="term" value="P:lipopolysaccharide transport"/>
    <property type="evidence" value="ECO:0007669"/>
    <property type="project" value="TreeGrafter"/>
</dbReference>
<protein>
    <recommendedName>
        <fullName evidence="9">Transport permease protein</fullName>
    </recommendedName>
</protein>
<evidence type="ECO:0000256" key="5">
    <source>
        <dbReference type="ARBA" id="ARBA00022692"/>
    </source>
</evidence>
<dbReference type="InterPro" id="IPR013525">
    <property type="entry name" value="ABC2_TM"/>
</dbReference>
<dbReference type="PANTHER" id="PTHR30413">
    <property type="entry name" value="INNER MEMBRANE TRANSPORT PERMEASE"/>
    <property type="match status" value="1"/>
</dbReference>
<evidence type="ECO:0000313" key="11">
    <source>
        <dbReference type="EMBL" id="PLW77260.1"/>
    </source>
</evidence>
<feature type="domain" description="ABC transmembrane type-2" evidence="10">
    <location>
        <begin position="41"/>
        <end position="264"/>
    </location>
</feature>
<feature type="transmembrane region" description="Helical" evidence="9">
    <location>
        <begin position="244"/>
        <end position="264"/>
    </location>
</feature>
<gene>
    <name evidence="11" type="ORF">C0081_10570</name>
</gene>
<keyword evidence="6 9" id="KW-1133">Transmembrane helix</keyword>
<evidence type="ECO:0000256" key="7">
    <source>
        <dbReference type="ARBA" id="ARBA00023047"/>
    </source>
</evidence>
<dbReference type="GO" id="GO:0005886">
    <property type="term" value="C:plasma membrane"/>
    <property type="evidence" value="ECO:0007669"/>
    <property type="project" value="UniProtKB-SubCell"/>
</dbReference>
<dbReference type="AlphaFoldDB" id="A0A2N5XS28"/>
<proteinExistence type="inferred from homology"/>
<keyword evidence="5 9" id="KW-0812">Transmembrane</keyword>
<reference evidence="11 12" key="1">
    <citation type="submission" date="2018-01" db="EMBL/GenBank/DDBJ databases">
        <title>The draft genome sequence of Cohaesibacter sp. H1304.</title>
        <authorList>
            <person name="Wang N.-N."/>
            <person name="Du Z.-J."/>
        </authorList>
    </citation>
    <scope>NUCLEOTIDE SEQUENCE [LARGE SCALE GENOMIC DNA]</scope>
    <source>
        <strain evidence="11 12">H1304</strain>
    </source>
</reference>
<dbReference type="GO" id="GO:0015774">
    <property type="term" value="P:polysaccharide transport"/>
    <property type="evidence" value="ECO:0007669"/>
    <property type="project" value="UniProtKB-KW"/>
</dbReference>
<evidence type="ECO:0000313" key="12">
    <source>
        <dbReference type="Proteomes" id="UP000234881"/>
    </source>
</evidence>
<keyword evidence="4 9" id="KW-1003">Cell membrane</keyword>
<evidence type="ECO:0000259" key="10">
    <source>
        <dbReference type="PROSITE" id="PS51012"/>
    </source>
</evidence>
<comment type="subcellular location">
    <subcellularLocation>
        <location evidence="9">Cell inner membrane</location>
        <topology evidence="9">Multi-pass membrane protein</topology>
    </subcellularLocation>
    <subcellularLocation>
        <location evidence="1">Cell membrane</location>
        <topology evidence="1">Multi-pass membrane protein</topology>
    </subcellularLocation>
</comment>
<evidence type="ECO:0000256" key="6">
    <source>
        <dbReference type="ARBA" id="ARBA00022989"/>
    </source>
</evidence>
<evidence type="ECO:0000256" key="4">
    <source>
        <dbReference type="ARBA" id="ARBA00022475"/>
    </source>
</evidence>
<name>A0A2N5XS28_9HYPH</name>
<evidence type="ECO:0000256" key="9">
    <source>
        <dbReference type="RuleBase" id="RU361157"/>
    </source>
</evidence>
<dbReference type="Pfam" id="PF01061">
    <property type="entry name" value="ABC2_membrane"/>
    <property type="match status" value="1"/>
</dbReference>
<dbReference type="Proteomes" id="UP000234881">
    <property type="component" value="Unassembled WGS sequence"/>
</dbReference>
<comment type="caution">
    <text evidence="9">Lacks conserved residue(s) required for the propagation of feature annotation.</text>
</comment>
<evidence type="ECO:0000256" key="2">
    <source>
        <dbReference type="ARBA" id="ARBA00007783"/>
    </source>
</evidence>
<dbReference type="PANTHER" id="PTHR30413:SF10">
    <property type="entry name" value="CAPSULE POLYSACCHARIDE EXPORT INNER-MEMBRANE PROTEIN CTRC"/>
    <property type="match status" value="1"/>
</dbReference>
<dbReference type="EMBL" id="PKUQ01000017">
    <property type="protein sequence ID" value="PLW77260.1"/>
    <property type="molecule type" value="Genomic_DNA"/>
</dbReference>
<comment type="similarity">
    <text evidence="2 9">Belongs to the ABC-2 integral membrane protein family.</text>
</comment>